<keyword evidence="2" id="KW-1185">Reference proteome</keyword>
<name>A0AA88AMU0_FICCA</name>
<evidence type="ECO:0000313" key="2">
    <source>
        <dbReference type="Proteomes" id="UP001187192"/>
    </source>
</evidence>
<reference evidence="1" key="1">
    <citation type="submission" date="2023-07" db="EMBL/GenBank/DDBJ databases">
        <title>draft genome sequence of fig (Ficus carica).</title>
        <authorList>
            <person name="Takahashi T."/>
            <person name="Nishimura K."/>
        </authorList>
    </citation>
    <scope>NUCLEOTIDE SEQUENCE</scope>
</reference>
<comment type="caution">
    <text evidence="1">The sequence shown here is derived from an EMBL/GenBank/DDBJ whole genome shotgun (WGS) entry which is preliminary data.</text>
</comment>
<evidence type="ECO:0000313" key="1">
    <source>
        <dbReference type="EMBL" id="GMN55005.1"/>
    </source>
</evidence>
<dbReference type="EMBL" id="BTGU01000054">
    <property type="protein sequence ID" value="GMN55005.1"/>
    <property type="molecule type" value="Genomic_DNA"/>
</dbReference>
<organism evidence="1 2">
    <name type="scientific">Ficus carica</name>
    <name type="common">Common fig</name>
    <dbReference type="NCBI Taxonomy" id="3494"/>
    <lineage>
        <taxon>Eukaryota</taxon>
        <taxon>Viridiplantae</taxon>
        <taxon>Streptophyta</taxon>
        <taxon>Embryophyta</taxon>
        <taxon>Tracheophyta</taxon>
        <taxon>Spermatophyta</taxon>
        <taxon>Magnoliopsida</taxon>
        <taxon>eudicotyledons</taxon>
        <taxon>Gunneridae</taxon>
        <taxon>Pentapetalae</taxon>
        <taxon>rosids</taxon>
        <taxon>fabids</taxon>
        <taxon>Rosales</taxon>
        <taxon>Moraceae</taxon>
        <taxon>Ficeae</taxon>
        <taxon>Ficus</taxon>
    </lineage>
</organism>
<gene>
    <name evidence="1" type="ORF">TIFTF001_024127</name>
</gene>
<accession>A0AA88AMU0</accession>
<protein>
    <submittedName>
        <fullName evidence="1">Uncharacterized protein</fullName>
    </submittedName>
</protein>
<sequence>MGSRKTFLGIYGVVEGRHSNFSFVPSNMSRSVDFLELISILESTSFLGVTSQVTKGSLDSRLMSHPSGD</sequence>
<dbReference type="AlphaFoldDB" id="A0AA88AMU0"/>
<dbReference type="Proteomes" id="UP001187192">
    <property type="component" value="Unassembled WGS sequence"/>
</dbReference>
<proteinExistence type="predicted"/>